<evidence type="ECO:0000313" key="2">
    <source>
        <dbReference type="EMBL" id="NMP22528.1"/>
    </source>
</evidence>
<keyword evidence="1" id="KW-1133">Transmembrane helix</keyword>
<protein>
    <submittedName>
        <fullName evidence="2">Uncharacterized protein</fullName>
    </submittedName>
</protein>
<dbReference type="AlphaFoldDB" id="A0A7Y0L3Q6"/>
<feature type="transmembrane region" description="Helical" evidence="1">
    <location>
        <begin position="110"/>
        <end position="136"/>
    </location>
</feature>
<comment type="caution">
    <text evidence="2">The sequence shown here is derived from an EMBL/GenBank/DDBJ whole genome shotgun (WGS) entry which is preliminary data.</text>
</comment>
<name>A0A7Y0L3Q6_9FIRM</name>
<sequence>MPGQSARYLGAAVILGIMALVNSVWFRHNPASTGIAVTLYVLIMVVAFFSGRAAHRAHWRPGWFGAAVGALFGVLAGLGSFLIRATSEDVDAPARGIARLRLVALANSPVAHVVVLITAVLTFSIISLIVASLAAATAKDPDPHRESA</sequence>
<dbReference type="Proteomes" id="UP000533476">
    <property type="component" value="Unassembled WGS sequence"/>
</dbReference>
<accession>A0A7Y0L3Q6</accession>
<feature type="transmembrane region" description="Helical" evidence="1">
    <location>
        <begin position="63"/>
        <end position="83"/>
    </location>
</feature>
<feature type="transmembrane region" description="Helical" evidence="1">
    <location>
        <begin position="7"/>
        <end position="25"/>
    </location>
</feature>
<keyword evidence="3" id="KW-1185">Reference proteome</keyword>
<dbReference type="EMBL" id="JABBVZ010000025">
    <property type="protein sequence ID" value="NMP22528.1"/>
    <property type="molecule type" value="Genomic_DNA"/>
</dbReference>
<keyword evidence="1" id="KW-0472">Membrane</keyword>
<organism evidence="2 3">
    <name type="scientific">Sulfobacillus harzensis</name>
    <dbReference type="NCBI Taxonomy" id="2729629"/>
    <lineage>
        <taxon>Bacteria</taxon>
        <taxon>Bacillati</taxon>
        <taxon>Bacillota</taxon>
        <taxon>Clostridia</taxon>
        <taxon>Eubacteriales</taxon>
        <taxon>Clostridiales Family XVII. Incertae Sedis</taxon>
        <taxon>Sulfobacillus</taxon>
    </lineage>
</organism>
<keyword evidence="1" id="KW-0812">Transmembrane</keyword>
<reference evidence="2 3" key="1">
    <citation type="submission" date="2020-04" db="EMBL/GenBank/DDBJ databases">
        <authorList>
            <person name="Zhang R."/>
            <person name="Schippers A."/>
        </authorList>
    </citation>
    <scope>NUCLEOTIDE SEQUENCE [LARGE SCALE GENOMIC DNA]</scope>
    <source>
        <strain evidence="2 3">DSM 109850</strain>
    </source>
</reference>
<evidence type="ECO:0000256" key="1">
    <source>
        <dbReference type="SAM" id="Phobius"/>
    </source>
</evidence>
<evidence type="ECO:0000313" key="3">
    <source>
        <dbReference type="Proteomes" id="UP000533476"/>
    </source>
</evidence>
<proteinExistence type="predicted"/>
<feature type="transmembrane region" description="Helical" evidence="1">
    <location>
        <begin position="31"/>
        <end position="51"/>
    </location>
</feature>
<gene>
    <name evidence="2" type="ORF">HIJ39_09205</name>
</gene>
<dbReference type="RefSeq" id="WP_169098936.1">
    <property type="nucleotide sequence ID" value="NZ_JABBVZ010000025.1"/>
</dbReference>